<protein>
    <recommendedName>
        <fullName evidence="6">Hemerythrin</fullName>
    </recommendedName>
</protein>
<dbReference type="Gene3D" id="1.20.120.50">
    <property type="entry name" value="Hemerythrin-like"/>
    <property type="match status" value="1"/>
</dbReference>
<evidence type="ECO:0000313" key="5">
    <source>
        <dbReference type="Proteomes" id="UP001352263"/>
    </source>
</evidence>
<evidence type="ECO:0000256" key="3">
    <source>
        <dbReference type="ARBA" id="ARBA00023004"/>
    </source>
</evidence>
<keyword evidence="3" id="KW-0408">Iron</keyword>
<dbReference type="EMBL" id="JAWIIV010000008">
    <property type="protein sequence ID" value="MEC4719864.1"/>
    <property type="molecule type" value="Genomic_DNA"/>
</dbReference>
<organism evidence="4 5">
    <name type="scientific">Noviherbaspirillum album</name>
    <dbReference type="NCBI Taxonomy" id="3080276"/>
    <lineage>
        <taxon>Bacteria</taxon>
        <taxon>Pseudomonadati</taxon>
        <taxon>Pseudomonadota</taxon>
        <taxon>Betaproteobacteria</taxon>
        <taxon>Burkholderiales</taxon>
        <taxon>Oxalobacteraceae</taxon>
        <taxon>Noviherbaspirillum</taxon>
    </lineage>
</organism>
<accession>A0ABU6J9L6</accession>
<gene>
    <name evidence="4" type="ORF">RY831_11940</name>
</gene>
<comment type="similarity">
    <text evidence="1">Belongs to the hemerythrin family.</text>
</comment>
<dbReference type="InterPro" id="IPR035938">
    <property type="entry name" value="Hemerythrin-like_sf"/>
</dbReference>
<dbReference type="Proteomes" id="UP001352263">
    <property type="component" value="Unassembled WGS sequence"/>
</dbReference>
<sequence length="145" mass="16729">MQGTRNNQAAQSGADHPDNSTRCLLEMLHQAMQWPDDKFHRCYQQLVAQIECDCRRQEEWLELLPSAFSRQHLEEHARMLSVMHHTALCVMQGDIATGRSAIFLLVDWVRVHAETMDKPLAAAILNQRSRIRRSGRLRNDLIDIG</sequence>
<comment type="caution">
    <text evidence="4">The sequence shown here is derived from an EMBL/GenBank/DDBJ whole genome shotgun (WGS) entry which is preliminary data.</text>
</comment>
<evidence type="ECO:0008006" key="6">
    <source>
        <dbReference type="Google" id="ProtNLM"/>
    </source>
</evidence>
<dbReference type="SUPFAM" id="SSF47188">
    <property type="entry name" value="Hemerythrin-like"/>
    <property type="match status" value="1"/>
</dbReference>
<evidence type="ECO:0000256" key="1">
    <source>
        <dbReference type="ARBA" id="ARBA00010587"/>
    </source>
</evidence>
<reference evidence="4 5" key="1">
    <citation type="submission" date="2023-10" db="EMBL/GenBank/DDBJ databases">
        <title>Noviherbaspirillum sp. CPCC 100848 genome assembly.</title>
        <authorList>
            <person name="Li X.Y."/>
            <person name="Fang X.M."/>
        </authorList>
    </citation>
    <scope>NUCLEOTIDE SEQUENCE [LARGE SCALE GENOMIC DNA]</scope>
    <source>
        <strain evidence="4 5">CPCC 100848</strain>
    </source>
</reference>
<evidence type="ECO:0000313" key="4">
    <source>
        <dbReference type="EMBL" id="MEC4719864.1"/>
    </source>
</evidence>
<evidence type="ECO:0000256" key="2">
    <source>
        <dbReference type="ARBA" id="ARBA00022723"/>
    </source>
</evidence>
<dbReference type="RefSeq" id="WP_326506575.1">
    <property type="nucleotide sequence ID" value="NZ_JAWIIV010000008.1"/>
</dbReference>
<keyword evidence="2" id="KW-0479">Metal-binding</keyword>
<name>A0ABU6J9L6_9BURK</name>
<keyword evidence="5" id="KW-1185">Reference proteome</keyword>
<proteinExistence type="inferred from homology"/>